<evidence type="ECO:0000313" key="3">
    <source>
        <dbReference type="EMBL" id="EGC32533.1"/>
    </source>
</evidence>
<feature type="transmembrane region" description="Helical" evidence="1">
    <location>
        <begin position="123"/>
        <end position="139"/>
    </location>
</feature>
<proteinExistence type="predicted"/>
<dbReference type="Gene3D" id="3.40.50.410">
    <property type="entry name" value="von Willebrand factor, type A domain"/>
    <property type="match status" value="1"/>
</dbReference>
<dbReference type="Pfam" id="PF13768">
    <property type="entry name" value="VWA_3"/>
    <property type="match status" value="1"/>
</dbReference>
<dbReference type="SUPFAM" id="SSF53300">
    <property type="entry name" value="vWA-like"/>
    <property type="match status" value="1"/>
</dbReference>
<dbReference type="RefSeq" id="XP_003290945.1">
    <property type="nucleotide sequence ID" value="XM_003290897.1"/>
</dbReference>
<evidence type="ECO:0000256" key="1">
    <source>
        <dbReference type="SAM" id="Phobius"/>
    </source>
</evidence>
<evidence type="ECO:0000259" key="2">
    <source>
        <dbReference type="Pfam" id="PF13768"/>
    </source>
</evidence>
<dbReference type="eggNOG" id="ENOG502RHFK">
    <property type="taxonomic scope" value="Eukaryota"/>
</dbReference>
<dbReference type="FunCoup" id="F0ZU45">
    <property type="interactions" value="722"/>
</dbReference>
<reference evidence="4" key="1">
    <citation type="journal article" date="2011" name="Genome Biol.">
        <title>Comparative genomics of the social amoebae Dictyostelium discoideum and Dictyostelium purpureum.</title>
        <authorList>
            <consortium name="US DOE Joint Genome Institute (JGI-PGF)"/>
            <person name="Sucgang R."/>
            <person name="Kuo A."/>
            <person name="Tian X."/>
            <person name="Salerno W."/>
            <person name="Parikh A."/>
            <person name="Feasley C.L."/>
            <person name="Dalin E."/>
            <person name="Tu H."/>
            <person name="Huang E."/>
            <person name="Barry K."/>
            <person name="Lindquist E."/>
            <person name="Shapiro H."/>
            <person name="Bruce D."/>
            <person name="Schmutz J."/>
            <person name="Salamov A."/>
            <person name="Fey P."/>
            <person name="Gaudet P."/>
            <person name="Anjard C."/>
            <person name="Babu M.M."/>
            <person name="Basu S."/>
            <person name="Bushmanova Y."/>
            <person name="van der Wel H."/>
            <person name="Katoh-Kurasawa M."/>
            <person name="Dinh C."/>
            <person name="Coutinho P.M."/>
            <person name="Saito T."/>
            <person name="Elias M."/>
            <person name="Schaap P."/>
            <person name="Kay R.R."/>
            <person name="Henrissat B."/>
            <person name="Eichinger L."/>
            <person name="Rivero F."/>
            <person name="Putnam N.H."/>
            <person name="West C.M."/>
            <person name="Loomis W.F."/>
            <person name="Chisholm R.L."/>
            <person name="Shaulsky G."/>
            <person name="Strassmann J.E."/>
            <person name="Queller D.C."/>
            <person name="Kuspa A."/>
            <person name="Grigoriev I.V."/>
        </authorList>
    </citation>
    <scope>NUCLEOTIDE SEQUENCE [LARGE SCALE GENOMIC DNA]</scope>
    <source>
        <strain evidence="4">QSDP1</strain>
    </source>
</reference>
<keyword evidence="1" id="KW-0812">Transmembrane</keyword>
<dbReference type="InParanoid" id="F0ZU45"/>
<sequence>METKIKVERIFREYDELIVYTKSVFLLERPIDLSVLFAVTLLVTYKIYHSDIPFFSLLFLLIAIYFLLQLLFLNYKNISKYIPTNKVKYDNTDVISFIVELRLIIDECFIEIKKSRDSNHNRYYLKLAIIALLLSIVTFMLSLSIIFYILAIVSLFLLPYVLFGKKPENTKGAKNMIATYIVLFGKPSLKIVKVILRHTYYYLFSISSLYSAKNELHNEAKPFMVSIFHEDLVCLVEITGSGRMQEYRISSKGFDFSDLNDGEYVFNFIFKKGLSKPISLKKTKISIKNGEYKPDFIDLSASIVSLSFNAYDKPVQSSKITGTILIEGSCGAWHIDSMTDSKGFYKIVLPKSKVEVMVKGMVDGKPVCINESYTIEESKPASNIEEAKTIRAKSFNKSVNGSVYDIYTTGKKTVYLCDISGSMALSVNGVSQIEKLKSTLKKKIEENKNSISIAAWNRITDFSIGNEWLNSETEVKNKNRLINWVDSLRPSGGNNMVQAILSGISQFSDAEEFVVLCDGDTSPFDLASWSTFCRDNSKYIFSFVGIGSSSDDAMKQMSQVGNGQYSRVD</sequence>
<keyword evidence="4" id="KW-1185">Reference proteome</keyword>
<accession>F0ZU45</accession>
<evidence type="ECO:0000313" key="4">
    <source>
        <dbReference type="Proteomes" id="UP000001064"/>
    </source>
</evidence>
<feature type="transmembrane region" description="Helical" evidence="1">
    <location>
        <begin position="54"/>
        <end position="73"/>
    </location>
</feature>
<dbReference type="OrthoDB" id="10054811at2759"/>
<dbReference type="InterPro" id="IPR036465">
    <property type="entry name" value="vWFA_dom_sf"/>
</dbReference>
<keyword evidence="1" id="KW-1133">Transmembrane helix</keyword>
<dbReference type="InterPro" id="IPR002035">
    <property type="entry name" value="VWF_A"/>
</dbReference>
<protein>
    <recommendedName>
        <fullName evidence="2">VWFA domain-containing protein</fullName>
    </recommendedName>
</protein>
<gene>
    <name evidence="3" type="ORF">DICPUDRAFT_81636</name>
</gene>
<dbReference type="KEGG" id="dpp:DICPUDRAFT_81636"/>
<name>F0ZU45_DICPU</name>
<organism evidence="3 4">
    <name type="scientific">Dictyostelium purpureum</name>
    <name type="common">Slime mold</name>
    <dbReference type="NCBI Taxonomy" id="5786"/>
    <lineage>
        <taxon>Eukaryota</taxon>
        <taxon>Amoebozoa</taxon>
        <taxon>Evosea</taxon>
        <taxon>Eumycetozoa</taxon>
        <taxon>Dictyostelia</taxon>
        <taxon>Dictyosteliales</taxon>
        <taxon>Dictyosteliaceae</taxon>
        <taxon>Dictyostelium</taxon>
    </lineage>
</organism>
<feature type="domain" description="VWFA" evidence="2">
    <location>
        <begin position="414"/>
        <end position="566"/>
    </location>
</feature>
<dbReference type="Proteomes" id="UP000001064">
    <property type="component" value="Unassembled WGS sequence"/>
</dbReference>
<dbReference type="GeneID" id="10508796"/>
<feature type="transmembrane region" description="Helical" evidence="1">
    <location>
        <begin position="145"/>
        <end position="163"/>
    </location>
</feature>
<keyword evidence="1" id="KW-0472">Membrane</keyword>
<dbReference type="EMBL" id="GL871188">
    <property type="protein sequence ID" value="EGC32533.1"/>
    <property type="molecule type" value="Genomic_DNA"/>
</dbReference>
<dbReference type="AlphaFoldDB" id="F0ZU45"/>
<feature type="transmembrane region" description="Helical" evidence="1">
    <location>
        <begin position="31"/>
        <end position="48"/>
    </location>
</feature>
<dbReference type="VEuPathDB" id="AmoebaDB:DICPUDRAFT_81636"/>